<dbReference type="InterPro" id="IPR050491">
    <property type="entry name" value="AmpC-like"/>
</dbReference>
<dbReference type="EMBL" id="CP094532">
    <property type="protein sequence ID" value="UOE39888.1"/>
    <property type="molecule type" value="Genomic_DNA"/>
</dbReference>
<dbReference type="Pfam" id="PF00144">
    <property type="entry name" value="Beta-lactamase"/>
    <property type="match status" value="1"/>
</dbReference>
<dbReference type="PANTHER" id="PTHR46825:SF7">
    <property type="entry name" value="D-ALANYL-D-ALANINE CARBOXYPEPTIDASE"/>
    <property type="match status" value="1"/>
</dbReference>
<organism evidence="2 3">
    <name type="scientific">Chryseobacterium suipulveris</name>
    <dbReference type="NCBI Taxonomy" id="2929800"/>
    <lineage>
        <taxon>Bacteria</taxon>
        <taxon>Pseudomonadati</taxon>
        <taxon>Bacteroidota</taxon>
        <taxon>Flavobacteriia</taxon>
        <taxon>Flavobacteriales</taxon>
        <taxon>Weeksellaceae</taxon>
        <taxon>Chryseobacterium group</taxon>
        <taxon>Chryseobacterium</taxon>
    </lineage>
</organism>
<protein>
    <submittedName>
        <fullName evidence="2">Beta-lactamase family protein</fullName>
    </submittedName>
</protein>
<dbReference type="Proteomes" id="UP000831460">
    <property type="component" value="Chromosome"/>
</dbReference>
<evidence type="ECO:0000313" key="2">
    <source>
        <dbReference type="EMBL" id="UOE39888.1"/>
    </source>
</evidence>
<sequence length="366" mass="41262">MAISILLGCSTSTIYSQKLRDTPKSLSSDQIAAKVDQLADSVLANTDLPGMLVGVWSPRKKLTYVKGKGLSDTENRKPMTPEQYFRIGSNTKTFVVTAIMQLSDEKKLSLDDRLSKYFPDYPNGEKITLRMLGNMTSGIPSYTMLDDFQDQMVKTPLRKWKTEELIGYVKNQPLMFEPGTKLFYCNTNTILLGAIIEKVTGNKASQELENRFFKKLKLKHTFYPTDEKLPPNSVHGYWLNESTHKPTEDYTSYLDPSWAGVSGAVVSNIFDVKTWVESMIGGKLNSKEMQQERFVGHPREDGGAVYAMGNFTNNDRFWGHNGGLPGYTSIMMHNPKSGDTVVIFYNWQNAAATPDQLYQKIVPLLK</sequence>
<evidence type="ECO:0000259" key="1">
    <source>
        <dbReference type="Pfam" id="PF00144"/>
    </source>
</evidence>
<dbReference type="InterPro" id="IPR001466">
    <property type="entry name" value="Beta-lactam-related"/>
</dbReference>
<keyword evidence="3" id="KW-1185">Reference proteome</keyword>
<evidence type="ECO:0000313" key="3">
    <source>
        <dbReference type="Proteomes" id="UP000831460"/>
    </source>
</evidence>
<accession>A0ABY4BL25</accession>
<dbReference type="Gene3D" id="3.40.710.10">
    <property type="entry name" value="DD-peptidase/beta-lactamase superfamily"/>
    <property type="match status" value="1"/>
</dbReference>
<proteinExistence type="predicted"/>
<reference evidence="2 3" key="1">
    <citation type="submission" date="2022-03" db="EMBL/GenBank/DDBJ databases">
        <title>Chryseobacterium sp. isolated from particulate matters in swine house.</title>
        <authorList>
            <person name="Won M."/>
            <person name="Kim S.-J."/>
            <person name="Kwon S.-W."/>
        </authorList>
    </citation>
    <scope>NUCLEOTIDE SEQUENCE [LARGE SCALE GENOMIC DNA]</scope>
    <source>
        <strain evidence="2 3">SC2-2</strain>
    </source>
</reference>
<dbReference type="SUPFAM" id="SSF56601">
    <property type="entry name" value="beta-lactamase/transpeptidase-like"/>
    <property type="match status" value="1"/>
</dbReference>
<feature type="domain" description="Beta-lactamase-related" evidence="1">
    <location>
        <begin position="35"/>
        <end position="350"/>
    </location>
</feature>
<name>A0ABY4BL25_9FLAO</name>
<gene>
    <name evidence="2" type="ORF">MTP09_08100</name>
</gene>
<dbReference type="PANTHER" id="PTHR46825">
    <property type="entry name" value="D-ALANYL-D-ALANINE-CARBOXYPEPTIDASE/ENDOPEPTIDASE AMPH"/>
    <property type="match status" value="1"/>
</dbReference>
<dbReference type="RefSeq" id="WP_243547762.1">
    <property type="nucleotide sequence ID" value="NZ_CP094532.1"/>
</dbReference>
<dbReference type="InterPro" id="IPR012338">
    <property type="entry name" value="Beta-lactam/transpept-like"/>
</dbReference>